<keyword evidence="1" id="KW-0732">Signal</keyword>
<reference evidence="2" key="1">
    <citation type="journal article" date="2020" name="Stud. Mycol.">
        <title>101 Dothideomycetes genomes: a test case for predicting lifestyles and emergence of pathogens.</title>
        <authorList>
            <person name="Haridas S."/>
            <person name="Albert R."/>
            <person name="Binder M."/>
            <person name="Bloem J."/>
            <person name="Labutti K."/>
            <person name="Salamov A."/>
            <person name="Andreopoulos B."/>
            <person name="Baker S."/>
            <person name="Barry K."/>
            <person name="Bills G."/>
            <person name="Bluhm B."/>
            <person name="Cannon C."/>
            <person name="Castanera R."/>
            <person name="Culley D."/>
            <person name="Daum C."/>
            <person name="Ezra D."/>
            <person name="Gonzalez J."/>
            <person name="Henrissat B."/>
            <person name="Kuo A."/>
            <person name="Liang C."/>
            <person name="Lipzen A."/>
            <person name="Lutzoni F."/>
            <person name="Magnuson J."/>
            <person name="Mondo S."/>
            <person name="Nolan M."/>
            <person name="Ohm R."/>
            <person name="Pangilinan J."/>
            <person name="Park H.-J."/>
            <person name="Ramirez L."/>
            <person name="Alfaro M."/>
            <person name="Sun H."/>
            <person name="Tritt A."/>
            <person name="Yoshinaga Y."/>
            <person name="Zwiers L.-H."/>
            <person name="Turgeon B."/>
            <person name="Goodwin S."/>
            <person name="Spatafora J."/>
            <person name="Crous P."/>
            <person name="Grigoriev I."/>
        </authorList>
    </citation>
    <scope>NUCLEOTIDE SEQUENCE</scope>
    <source>
        <strain evidence="2">CBS 122681</strain>
    </source>
</reference>
<accession>A0A6A6T8F0</accession>
<evidence type="ECO:0000313" key="3">
    <source>
        <dbReference type="Proteomes" id="UP000799324"/>
    </source>
</evidence>
<proteinExistence type="predicted"/>
<dbReference type="Proteomes" id="UP000799324">
    <property type="component" value="Unassembled WGS sequence"/>
</dbReference>
<keyword evidence="3" id="KW-1185">Reference proteome</keyword>
<gene>
    <name evidence="2" type="ORF">K491DRAFT_716145</name>
</gene>
<dbReference type="EMBL" id="MU004347">
    <property type="protein sequence ID" value="KAF2655577.1"/>
    <property type="molecule type" value="Genomic_DNA"/>
</dbReference>
<evidence type="ECO:0000313" key="2">
    <source>
        <dbReference type="EMBL" id="KAF2655577.1"/>
    </source>
</evidence>
<sequence>MREMRWAVWHTVFLFRVTFALPQLPGGWPSWNPMPKDEFAIGQPLNARNDPQLSKRAPAPLIDVEVLFDICPGKNNSLAKTEIETLFEIQCGVDHYGGGKYS</sequence>
<organism evidence="2 3">
    <name type="scientific">Lophiostoma macrostomum CBS 122681</name>
    <dbReference type="NCBI Taxonomy" id="1314788"/>
    <lineage>
        <taxon>Eukaryota</taxon>
        <taxon>Fungi</taxon>
        <taxon>Dikarya</taxon>
        <taxon>Ascomycota</taxon>
        <taxon>Pezizomycotina</taxon>
        <taxon>Dothideomycetes</taxon>
        <taxon>Pleosporomycetidae</taxon>
        <taxon>Pleosporales</taxon>
        <taxon>Lophiostomataceae</taxon>
        <taxon>Lophiostoma</taxon>
    </lineage>
</organism>
<evidence type="ECO:0000256" key="1">
    <source>
        <dbReference type="SAM" id="SignalP"/>
    </source>
</evidence>
<feature type="signal peptide" evidence="1">
    <location>
        <begin position="1"/>
        <end position="22"/>
    </location>
</feature>
<feature type="chain" id="PRO_5025559715" description="Glycoside hydrolase family 16 protein" evidence="1">
    <location>
        <begin position="23"/>
        <end position="102"/>
    </location>
</feature>
<name>A0A6A6T8F0_9PLEO</name>
<evidence type="ECO:0008006" key="4">
    <source>
        <dbReference type="Google" id="ProtNLM"/>
    </source>
</evidence>
<dbReference type="AlphaFoldDB" id="A0A6A6T8F0"/>
<protein>
    <recommendedName>
        <fullName evidence="4">Glycoside hydrolase family 16 protein</fullName>
    </recommendedName>
</protein>